<dbReference type="InterPro" id="IPR002645">
    <property type="entry name" value="STAS_dom"/>
</dbReference>
<dbReference type="AlphaFoldDB" id="A0A7J6LIN5"/>
<evidence type="ECO:0000259" key="12">
    <source>
        <dbReference type="PROSITE" id="PS50801"/>
    </source>
</evidence>
<evidence type="ECO:0000256" key="10">
    <source>
        <dbReference type="SAM" id="MobiDB-lite"/>
    </source>
</evidence>
<dbReference type="InterPro" id="IPR001902">
    <property type="entry name" value="SLC26A/SulP_fam"/>
</dbReference>
<dbReference type="InterPro" id="IPR009072">
    <property type="entry name" value="Histone-fold"/>
</dbReference>
<dbReference type="InterPro" id="IPR032454">
    <property type="entry name" value="Histone_H2A_C"/>
</dbReference>
<evidence type="ECO:0000256" key="4">
    <source>
        <dbReference type="ARBA" id="ARBA00010691"/>
    </source>
</evidence>
<dbReference type="EMBL" id="JABAHT010000280">
    <property type="protein sequence ID" value="KAF4659147.1"/>
    <property type="molecule type" value="Genomic_DNA"/>
</dbReference>
<dbReference type="PROSITE" id="PS00046">
    <property type="entry name" value="HISTONE_H2A"/>
    <property type="match status" value="1"/>
</dbReference>
<dbReference type="SUPFAM" id="SSF47113">
    <property type="entry name" value="Histone-fold"/>
    <property type="match status" value="1"/>
</dbReference>
<organism evidence="13 14">
    <name type="scientific">Perkinsus olseni</name>
    <name type="common">Perkinsus atlanticus</name>
    <dbReference type="NCBI Taxonomy" id="32597"/>
    <lineage>
        <taxon>Eukaryota</taxon>
        <taxon>Sar</taxon>
        <taxon>Alveolata</taxon>
        <taxon>Perkinsozoa</taxon>
        <taxon>Perkinsea</taxon>
        <taxon>Perkinsida</taxon>
        <taxon>Perkinsidae</taxon>
        <taxon>Perkinsus</taxon>
    </lineage>
</organism>
<feature type="transmembrane region" description="Helical" evidence="11">
    <location>
        <begin position="279"/>
        <end position="299"/>
    </location>
</feature>
<dbReference type="SUPFAM" id="SSF52091">
    <property type="entry name" value="SpoIIaa-like"/>
    <property type="match status" value="1"/>
</dbReference>
<dbReference type="GO" id="GO:0030527">
    <property type="term" value="F:structural constituent of chromatin"/>
    <property type="evidence" value="ECO:0007669"/>
    <property type="project" value="InterPro"/>
</dbReference>
<evidence type="ECO:0000256" key="3">
    <source>
        <dbReference type="ARBA" id="ARBA00004286"/>
    </source>
</evidence>
<dbReference type="GO" id="GO:0003677">
    <property type="term" value="F:DNA binding"/>
    <property type="evidence" value="ECO:0007669"/>
    <property type="project" value="InterPro"/>
</dbReference>
<evidence type="ECO:0000256" key="1">
    <source>
        <dbReference type="ARBA" id="ARBA00004123"/>
    </source>
</evidence>
<dbReference type="Proteomes" id="UP000570595">
    <property type="component" value="Unassembled WGS sequence"/>
</dbReference>
<feature type="transmembrane region" description="Helical" evidence="11">
    <location>
        <begin position="669"/>
        <end position="701"/>
    </location>
</feature>
<feature type="transmembrane region" description="Helical" evidence="11">
    <location>
        <begin position="534"/>
        <end position="555"/>
    </location>
</feature>
<dbReference type="Pfam" id="PF16211">
    <property type="entry name" value="Histone_H2A_C"/>
    <property type="match status" value="1"/>
</dbReference>
<evidence type="ECO:0000256" key="6">
    <source>
        <dbReference type="ARBA" id="ARBA00022692"/>
    </source>
</evidence>
<dbReference type="Pfam" id="PF01740">
    <property type="entry name" value="STAS"/>
    <property type="match status" value="1"/>
</dbReference>
<dbReference type="GO" id="GO:0000786">
    <property type="term" value="C:nucleosome"/>
    <property type="evidence" value="ECO:0007669"/>
    <property type="project" value="InterPro"/>
</dbReference>
<keyword evidence="7 11" id="KW-1133">Transmembrane helix</keyword>
<feature type="region of interest" description="Disordered" evidence="10">
    <location>
        <begin position="24"/>
        <end position="59"/>
    </location>
</feature>
<dbReference type="Gene3D" id="1.10.20.10">
    <property type="entry name" value="Histone, subunit A"/>
    <property type="match status" value="1"/>
</dbReference>
<evidence type="ECO:0000256" key="5">
    <source>
        <dbReference type="ARBA" id="ARBA00022454"/>
    </source>
</evidence>
<evidence type="ECO:0000313" key="14">
    <source>
        <dbReference type="Proteomes" id="UP000570595"/>
    </source>
</evidence>
<dbReference type="OrthoDB" id="288203at2759"/>
<dbReference type="InterPro" id="IPR002119">
    <property type="entry name" value="Histone_H2A"/>
</dbReference>
<comment type="similarity">
    <text evidence="4">Belongs to the histone H2A family.</text>
</comment>
<feature type="transmembrane region" description="Helical" evidence="11">
    <location>
        <begin position="457"/>
        <end position="478"/>
    </location>
</feature>
<protein>
    <recommendedName>
        <fullName evidence="12">STAS domain-containing protein</fullName>
    </recommendedName>
</protein>
<dbReference type="GO" id="GO:0005634">
    <property type="term" value="C:nucleus"/>
    <property type="evidence" value="ECO:0007669"/>
    <property type="project" value="UniProtKB-SubCell"/>
</dbReference>
<proteinExistence type="inferred from homology"/>
<evidence type="ECO:0000256" key="7">
    <source>
        <dbReference type="ARBA" id="ARBA00022989"/>
    </source>
</evidence>
<dbReference type="GO" id="GO:0046982">
    <property type="term" value="F:protein heterodimerization activity"/>
    <property type="evidence" value="ECO:0007669"/>
    <property type="project" value="InterPro"/>
</dbReference>
<feature type="transmembrane region" description="Helical" evidence="11">
    <location>
        <begin position="614"/>
        <end position="635"/>
    </location>
</feature>
<feature type="compositionally biased region" description="Gly residues" evidence="10">
    <location>
        <begin position="24"/>
        <end position="39"/>
    </location>
</feature>
<dbReference type="PANTHER" id="PTHR11814">
    <property type="entry name" value="SULFATE TRANSPORTER"/>
    <property type="match status" value="1"/>
</dbReference>
<feature type="transmembrane region" description="Helical" evidence="11">
    <location>
        <begin position="484"/>
        <end position="500"/>
    </location>
</feature>
<sequence>MSDLKQAEVAMSVPVVTQLAGGKGLKGAGLQGGKGGKGGKGAKVHGGKGKVGGGKGSSMARSARAGLQFPVKRITPRHLQLAIRGDDELDVLIRATIAGGGVVPYIHQSLTVKTPYHKKKRALDIEGGSGSVEDSVSCRDEFVRTTEQGAPLQSLADLEHYEVELDGRQGLSRRHWGLGVFEQQLRRLATQYENLSPDKAALVEEIRHDFETLCMGGDSPKNSMHENREAVKGHEQPASCTFRKLGWRKAVTLWWREFVRGMVPAWLPYDWRKDLLPEIIAAIALSSITIPQALAYAALAGLPPVYGLYAVLLPPVIYAFLGSSSLVIVGPMAMPSLLLGAQLGGLPISDEDKGSLAIMASIMVAVLYVGLGLLRFGWIVKFLSRPLMSALLTSIAVVVISSQLKLLLERSASGRVACLRQVASPVILSFILTGIDVKSSTLVHEAVVKIITNLGQINPYTVVISCIAFLIILAMRWFKLTRPYAALATLVISISLGYAVRYDQHGIEIVGEIPRGIPIPFSLFPAQALWRAHFVSLIPTALLAGLAGYLESIALAKKIYKDHGGRKPVSPNREFISLGIANIAQMLLGGFPMMGSLCNTSAALMCGGRSQVTAIVRSVVIAIVLLLLTPVFFYLPEAVLAANVVVAVAKMVDFKSPVALLKMMQFIDFVVWVVTFALMLFTGIHIAVPTAVGLTLLVFIFRSSVRTKVKRLGRVPGTTTYVPLKKSRCLATISTVVVLDFQAPLWYANSDNFKDRVLEEISSDEVKVVVLDMSAVSFVDSTGVDTIKDLIDVINTKFEGKFIALASCKCKVAQSLVNGHVDRRLHELLLRLGCKLDDDHSILFTDVHSAVEFSVQYTSRCSFVDTAAFESADSAVSEV</sequence>
<keyword evidence="9" id="KW-0539">Nucleus</keyword>
<keyword evidence="5" id="KW-0158">Chromosome</keyword>
<keyword evidence="8 11" id="KW-0472">Membrane</keyword>
<keyword evidence="6 11" id="KW-0812">Transmembrane</keyword>
<feature type="transmembrane region" description="Helical" evidence="11">
    <location>
        <begin position="575"/>
        <end position="594"/>
    </location>
</feature>
<reference evidence="13 14" key="1">
    <citation type="submission" date="2020-04" db="EMBL/GenBank/DDBJ databases">
        <title>Perkinsus olseni comparative genomics.</title>
        <authorList>
            <person name="Bogema D.R."/>
        </authorList>
    </citation>
    <scope>NUCLEOTIDE SEQUENCE [LARGE SCALE GENOMIC DNA]</scope>
    <source>
        <strain evidence="13">ATCC PRA-179</strain>
    </source>
</reference>
<gene>
    <name evidence="13" type="ORF">FOZ61_004971</name>
</gene>
<accession>A0A7J6LIN5</accession>
<dbReference type="InterPro" id="IPR036513">
    <property type="entry name" value="STAS_dom_sf"/>
</dbReference>
<evidence type="ECO:0000256" key="8">
    <source>
        <dbReference type="ARBA" id="ARBA00023136"/>
    </source>
</evidence>
<name>A0A7J6LIN5_PEROL</name>
<feature type="domain" description="STAS" evidence="12">
    <location>
        <begin position="736"/>
        <end position="854"/>
    </location>
</feature>
<dbReference type="InterPro" id="IPR032458">
    <property type="entry name" value="Histone_H2A_CS"/>
</dbReference>
<evidence type="ECO:0000256" key="9">
    <source>
        <dbReference type="ARBA" id="ARBA00023242"/>
    </source>
</evidence>
<feature type="transmembrane region" description="Helical" evidence="11">
    <location>
        <begin position="306"/>
        <end position="334"/>
    </location>
</feature>
<dbReference type="InterPro" id="IPR011547">
    <property type="entry name" value="SLC26A/SulP_dom"/>
</dbReference>
<evidence type="ECO:0000256" key="2">
    <source>
        <dbReference type="ARBA" id="ARBA00004141"/>
    </source>
</evidence>
<comment type="subcellular location">
    <subcellularLocation>
        <location evidence="3">Chromosome</location>
    </subcellularLocation>
    <subcellularLocation>
        <location evidence="2">Membrane</location>
        <topology evidence="2">Multi-pass membrane protein</topology>
    </subcellularLocation>
    <subcellularLocation>
        <location evidence="1">Nucleus</location>
    </subcellularLocation>
</comment>
<comment type="caution">
    <text evidence="13">The sequence shown here is derived from an EMBL/GenBank/DDBJ whole genome shotgun (WGS) entry which is preliminary data.</text>
</comment>
<dbReference type="GO" id="GO:0055085">
    <property type="term" value="P:transmembrane transport"/>
    <property type="evidence" value="ECO:0007669"/>
    <property type="project" value="InterPro"/>
</dbReference>
<dbReference type="GO" id="GO:0016020">
    <property type="term" value="C:membrane"/>
    <property type="evidence" value="ECO:0007669"/>
    <property type="project" value="UniProtKB-SubCell"/>
</dbReference>
<evidence type="ECO:0000256" key="11">
    <source>
        <dbReference type="SAM" id="Phobius"/>
    </source>
</evidence>
<dbReference type="SMART" id="SM00414">
    <property type="entry name" value="H2A"/>
    <property type="match status" value="1"/>
</dbReference>
<dbReference type="CDD" id="cd07042">
    <property type="entry name" value="STAS_SulP_like_sulfate_transporter"/>
    <property type="match status" value="1"/>
</dbReference>
<dbReference type="Gene3D" id="3.30.750.24">
    <property type="entry name" value="STAS domain"/>
    <property type="match status" value="1"/>
</dbReference>
<dbReference type="Pfam" id="PF00916">
    <property type="entry name" value="Sulfate_transp"/>
    <property type="match status" value="2"/>
</dbReference>
<evidence type="ECO:0000313" key="13">
    <source>
        <dbReference type="EMBL" id="KAF4659147.1"/>
    </source>
</evidence>
<dbReference type="PROSITE" id="PS50801">
    <property type="entry name" value="STAS"/>
    <property type="match status" value="1"/>
</dbReference>
<feature type="transmembrane region" description="Helical" evidence="11">
    <location>
        <begin position="354"/>
        <end position="374"/>
    </location>
</feature>